<dbReference type="SUPFAM" id="SSF53756">
    <property type="entry name" value="UDP-Glycosyltransferase/glycogen phosphorylase"/>
    <property type="match status" value="1"/>
</dbReference>
<dbReference type="InterPro" id="IPR028098">
    <property type="entry name" value="Glyco_trans_4-like_N"/>
</dbReference>
<dbReference type="EMBL" id="JAFEMC010000004">
    <property type="protein sequence ID" value="MBM6577472.1"/>
    <property type="molecule type" value="Genomic_DNA"/>
</dbReference>
<name>A0ABS2D979_9SPHN</name>
<dbReference type="RefSeq" id="WP_204199579.1">
    <property type="nucleotide sequence ID" value="NZ_JAFEMC010000004.1"/>
</dbReference>
<gene>
    <name evidence="2" type="ORF">ILT43_13910</name>
</gene>
<keyword evidence="3" id="KW-1185">Reference proteome</keyword>
<dbReference type="Proteomes" id="UP000763641">
    <property type="component" value="Unassembled WGS sequence"/>
</dbReference>
<dbReference type="Pfam" id="PF13439">
    <property type="entry name" value="Glyco_transf_4"/>
    <property type="match status" value="1"/>
</dbReference>
<feature type="domain" description="Glycosyltransferase subfamily 4-like N-terminal" evidence="1">
    <location>
        <begin position="12"/>
        <end position="173"/>
    </location>
</feature>
<comment type="caution">
    <text evidence="2">The sequence shown here is derived from an EMBL/GenBank/DDBJ whole genome shotgun (WGS) entry which is preliminary data.</text>
</comment>
<reference evidence="2 3" key="1">
    <citation type="submission" date="2020-12" db="EMBL/GenBank/DDBJ databases">
        <title>Sphingomonas sp.</title>
        <authorList>
            <person name="Kim M.K."/>
        </authorList>
    </citation>
    <scope>NUCLEOTIDE SEQUENCE [LARGE SCALE GENOMIC DNA]</scope>
    <source>
        <strain evidence="2 3">BT552</strain>
    </source>
</reference>
<evidence type="ECO:0000313" key="2">
    <source>
        <dbReference type="EMBL" id="MBM6577472.1"/>
    </source>
</evidence>
<dbReference type="InterPro" id="IPR050194">
    <property type="entry name" value="Glycosyltransferase_grp1"/>
</dbReference>
<dbReference type="Gene3D" id="3.40.50.2000">
    <property type="entry name" value="Glycogen Phosphorylase B"/>
    <property type="match status" value="2"/>
</dbReference>
<organism evidence="2 3">
    <name type="scientific">Sphingomonas longa</name>
    <dbReference type="NCBI Taxonomy" id="2778730"/>
    <lineage>
        <taxon>Bacteria</taxon>
        <taxon>Pseudomonadati</taxon>
        <taxon>Pseudomonadota</taxon>
        <taxon>Alphaproteobacteria</taxon>
        <taxon>Sphingomonadales</taxon>
        <taxon>Sphingomonadaceae</taxon>
        <taxon>Sphingomonas</taxon>
    </lineage>
</organism>
<evidence type="ECO:0000313" key="3">
    <source>
        <dbReference type="Proteomes" id="UP000763641"/>
    </source>
</evidence>
<dbReference type="PANTHER" id="PTHR45947:SF3">
    <property type="entry name" value="SULFOQUINOVOSYL TRANSFERASE SQD2"/>
    <property type="match status" value="1"/>
</dbReference>
<dbReference type="Pfam" id="PF13692">
    <property type="entry name" value="Glyco_trans_1_4"/>
    <property type="match status" value="1"/>
</dbReference>
<evidence type="ECO:0000259" key="1">
    <source>
        <dbReference type="Pfam" id="PF13439"/>
    </source>
</evidence>
<accession>A0ABS2D979</accession>
<sequence length="373" mass="40735">MKILHIAESARGGVGTYLAEILPDQARRYGGGRVRALVPAQHAAHLSGVDRRLLATWRRPDRGMLAVLKLAGAIRREVARFQPTIVHAHSSVAGGALRLLYGWSRPPFRIVYCPHGWALDRRSIAIKNDLIARIERSLAPAADRIVVISEHERRQGLNIGIADERMALVLNGIADLPPARPARWDDPRTRILFVGRLDEQKGFDTLLDAVEPIQDRVSVRVIGKAVAGPATQSRPRRSKVDYLGWRSLAEVSTEIAAADVVVVPSRWEGFGLVALEAMRGGCAVVASAVGGLREIVVDGVTGRLVPPDSPAQLMDVLVAHDRDAWGKMGRAGRARYEALFTATRMNDQLDALYRELSPVVVDAPVEPVRAVHA</sequence>
<protein>
    <submittedName>
        <fullName evidence="2">Glycosyltransferase</fullName>
    </submittedName>
</protein>
<proteinExistence type="predicted"/>
<dbReference type="PANTHER" id="PTHR45947">
    <property type="entry name" value="SULFOQUINOVOSYL TRANSFERASE SQD2"/>
    <property type="match status" value="1"/>
</dbReference>